<accession>W7ESH2</accession>
<reference evidence="1 2" key="2">
    <citation type="submission" date="2013-02" db="EMBL/GenBank/DDBJ databases">
        <title>The Genome Sequence of Plasmodium falciparum 7G8.</title>
        <authorList>
            <consortium name="The Broad Institute Genome Sequencing Platform"/>
            <consortium name="The Broad Institute Genome Sequencing Center for Infectious Disease"/>
            <person name="Neafsey D."/>
            <person name="Cheeseman I."/>
            <person name="Volkman S."/>
            <person name="Adams J."/>
            <person name="Walker B."/>
            <person name="Young S.K."/>
            <person name="Zeng Q."/>
            <person name="Gargeya S."/>
            <person name="Fitzgerald M."/>
            <person name="Haas B."/>
            <person name="Abouelleil A."/>
            <person name="Alvarado L."/>
            <person name="Arachchi H.M."/>
            <person name="Berlin A.M."/>
            <person name="Chapman S.B."/>
            <person name="Dewar J."/>
            <person name="Goldberg J."/>
            <person name="Griggs A."/>
            <person name="Gujja S."/>
            <person name="Hansen M."/>
            <person name="Howarth C."/>
            <person name="Imamovic A."/>
            <person name="Larimer J."/>
            <person name="McCowan C."/>
            <person name="Murphy C."/>
            <person name="Neiman D."/>
            <person name="Pearson M."/>
            <person name="Priest M."/>
            <person name="Roberts A."/>
            <person name="Saif S."/>
            <person name="Shea T."/>
            <person name="Sisk P."/>
            <person name="Sykes S."/>
            <person name="Wortman J."/>
            <person name="Nusbaum C."/>
            <person name="Birren B."/>
        </authorList>
    </citation>
    <scope>NUCLEOTIDE SEQUENCE [LARGE SCALE GENOMIC DNA]</scope>
    <source>
        <strain evidence="1 2">7G8</strain>
    </source>
</reference>
<feature type="non-terminal residue" evidence="1">
    <location>
        <position position="1"/>
    </location>
</feature>
<name>W7ESH2_PLAF8</name>
<proteinExistence type="predicted"/>
<protein>
    <submittedName>
        <fullName evidence="1">Uncharacterized protein</fullName>
    </submittedName>
</protein>
<reference evidence="2" key="1">
    <citation type="submission" date="2007-11" db="EMBL/GenBank/DDBJ databases">
        <authorList>
            <consortium name="The Broad Institute Genome Sequencing Platform"/>
            <person name="Volkman S.K."/>
            <person name="Daily J.P."/>
            <person name="Sarr O."/>
            <person name="Ndiaye D."/>
            <person name="Ndir O."/>
            <person name="Mboup S."/>
            <person name="Lukens A."/>
            <person name="Stange-Thomann N."/>
            <person name="Mauceli E."/>
            <person name="Gnerre S."/>
            <person name="Jaffe D."/>
            <person name="Zainoun J."/>
            <person name="Wiegand R.C."/>
            <person name="Birren B."/>
            <person name="Galagan J."/>
            <person name="Lander E."/>
            <person name="Wirth D.F."/>
        </authorList>
    </citation>
    <scope>NUCLEOTIDE SEQUENCE [LARGE SCALE GENOMIC DNA]</scope>
    <source>
        <strain evidence="2">7G8</strain>
    </source>
</reference>
<dbReference type="EMBL" id="KE123703">
    <property type="protein sequence ID" value="EUR48667.1"/>
    <property type="molecule type" value="Genomic_DNA"/>
</dbReference>
<dbReference type="Proteomes" id="UP000030688">
    <property type="component" value="Unassembled WGS sequence"/>
</dbReference>
<organism evidence="1 2">
    <name type="scientific">Plasmodium falciparum (isolate 7G8)</name>
    <dbReference type="NCBI Taxonomy" id="57266"/>
    <lineage>
        <taxon>Eukaryota</taxon>
        <taxon>Sar</taxon>
        <taxon>Alveolata</taxon>
        <taxon>Apicomplexa</taxon>
        <taxon>Aconoidasida</taxon>
        <taxon>Haemosporida</taxon>
        <taxon>Plasmodiidae</taxon>
        <taxon>Plasmodium</taxon>
        <taxon>Plasmodium (Laverania)</taxon>
    </lineage>
</organism>
<gene>
    <name evidence="1" type="ORF">PFBG_06145</name>
</gene>
<dbReference type="AlphaFoldDB" id="W7ESH2"/>
<sequence length="59" mass="6421">LYDNMVFLTSTHTSNSTTSSNLLPIPGLASTYYIVLPPCFPPQQWCCTKVQGSRAVSLA</sequence>
<evidence type="ECO:0000313" key="2">
    <source>
        <dbReference type="Proteomes" id="UP000030688"/>
    </source>
</evidence>
<evidence type="ECO:0000313" key="1">
    <source>
        <dbReference type="EMBL" id="EUR48667.1"/>
    </source>
</evidence>